<keyword evidence="4" id="KW-0597">Phosphoprotein</keyword>
<feature type="domain" description="Protein kinase" evidence="16">
    <location>
        <begin position="14"/>
        <end position="272"/>
    </location>
</feature>
<evidence type="ECO:0000256" key="10">
    <source>
        <dbReference type="ARBA" id="ARBA00047307"/>
    </source>
</evidence>
<reference evidence="17" key="3">
    <citation type="submission" date="2025-09" db="UniProtKB">
        <authorList>
            <consortium name="Ensembl"/>
        </authorList>
    </citation>
    <scope>IDENTIFICATION</scope>
</reference>
<sequence length="540" mass="60633">MATTATSTRFTDEYQLYEELGKGAFSVVRRCVKKSSGQEYAAKIINTKKLSARDHQKLEREARICRLLKHPNIVRLHDSISEEGFHYLVFDLVTGGELFEDIVAREYYSEADASHCISQILESVNHIHQHDIVHRDLKPENLLLASKMKGAAVKLADFGLAIEVQGDQQAWFGFAGTPGYLSPEVLRKDPYGKPVDIWACGVILYILLVGYPPFWDEDQHKLYQQIKAGAYDFPSPEWDTVTPEAKNLINQMLTINPAKRITAEQALKHPWVCHRSTVASMMHRQETVECLRKFNARRKLKGAILTTMLVSRNFSACKSLLNKKSDSAKESQSTVVHNPPDGVKGSTESNATNDEEEMKVPPHDVKRMAWNSTSNSSCPDSELSQSSMPAAPLGSNTVAAKSNTKQTRKQEIIKITEQLIEAINNGDFDAYTRICDPGLTSFEPEALGNLVEGMDFHKFYFENLLSKNSKPVHTTLLNPHVHLIGEDAACIAYIRLTQFVDSTGRPRSSQSEETRVWHRRDGKWLNVHFHCSGAPAAPLQ</sequence>
<gene>
    <name evidence="17" type="primary">CAMK2G</name>
</gene>
<dbReference type="SMART" id="SM00220">
    <property type="entry name" value="S_TKc"/>
    <property type="match status" value="1"/>
</dbReference>
<dbReference type="PROSITE" id="PS50011">
    <property type="entry name" value="PROTEIN_KINASE_DOM"/>
    <property type="match status" value="1"/>
</dbReference>
<feature type="compositionally biased region" description="Basic and acidic residues" evidence="15">
    <location>
        <begin position="358"/>
        <end position="367"/>
    </location>
</feature>
<keyword evidence="5" id="KW-0808">Transferase</keyword>
<evidence type="ECO:0000256" key="4">
    <source>
        <dbReference type="ARBA" id="ARBA00022553"/>
    </source>
</evidence>
<keyword evidence="9" id="KW-0112">Calmodulin-binding</keyword>
<feature type="compositionally biased region" description="Polar residues" evidence="15">
    <location>
        <begin position="370"/>
        <end position="404"/>
    </location>
</feature>
<evidence type="ECO:0000256" key="9">
    <source>
        <dbReference type="ARBA" id="ARBA00022860"/>
    </source>
</evidence>
<dbReference type="Ensembl" id="ENSATET00000037154.2">
    <property type="protein sequence ID" value="ENSATEP00000050922.2"/>
    <property type="gene ID" value="ENSATEG00000003285.3"/>
</dbReference>
<keyword evidence="18" id="KW-1185">Reference proteome</keyword>
<dbReference type="PROSITE" id="PS00108">
    <property type="entry name" value="PROTEIN_KINASE_ST"/>
    <property type="match status" value="1"/>
</dbReference>
<proteinExistence type="inferred from homology"/>
<evidence type="ECO:0000256" key="7">
    <source>
        <dbReference type="ARBA" id="ARBA00022777"/>
    </source>
</evidence>
<evidence type="ECO:0000259" key="16">
    <source>
        <dbReference type="PROSITE" id="PS50011"/>
    </source>
</evidence>
<dbReference type="GO" id="GO:0004683">
    <property type="term" value="F:calcium/calmodulin-dependent protein kinase activity"/>
    <property type="evidence" value="ECO:0007669"/>
    <property type="project" value="UniProtKB-EC"/>
</dbReference>
<comment type="similarity">
    <text evidence="1">Belongs to the protein kinase superfamily. CAMK Ser/Thr protein kinase family. CaMK subfamily.</text>
</comment>
<dbReference type="PANTHER" id="PTHR24347">
    <property type="entry name" value="SERINE/THREONINE-PROTEIN KINASE"/>
    <property type="match status" value="1"/>
</dbReference>
<comment type="function">
    <text evidence="12">CaM-kinase II (CAMK2) is a prominent kinase in the central nervous system.</text>
</comment>
<dbReference type="AlphaFoldDB" id="A0A7N6ANY2"/>
<keyword evidence="3" id="KW-0723">Serine/threonine-protein kinase</keyword>
<evidence type="ECO:0000256" key="1">
    <source>
        <dbReference type="ARBA" id="ARBA00005354"/>
    </source>
</evidence>
<dbReference type="InterPro" id="IPR032710">
    <property type="entry name" value="NTF2-like_dom_sf"/>
</dbReference>
<evidence type="ECO:0000256" key="12">
    <source>
        <dbReference type="ARBA" id="ARBA00056581"/>
    </source>
</evidence>
<dbReference type="Pfam" id="PF00069">
    <property type="entry name" value="Pkinase"/>
    <property type="match status" value="1"/>
</dbReference>
<keyword evidence="7" id="KW-0418">Kinase</keyword>
<evidence type="ECO:0000256" key="14">
    <source>
        <dbReference type="PROSITE-ProRule" id="PRU10141"/>
    </source>
</evidence>
<evidence type="ECO:0000256" key="15">
    <source>
        <dbReference type="SAM" id="MobiDB-lite"/>
    </source>
</evidence>
<evidence type="ECO:0000256" key="3">
    <source>
        <dbReference type="ARBA" id="ARBA00022527"/>
    </source>
</evidence>
<evidence type="ECO:0000256" key="5">
    <source>
        <dbReference type="ARBA" id="ARBA00022679"/>
    </source>
</evidence>
<evidence type="ECO:0000256" key="8">
    <source>
        <dbReference type="ARBA" id="ARBA00022840"/>
    </source>
</evidence>
<dbReference type="InterPro" id="IPR017441">
    <property type="entry name" value="Protein_kinase_ATP_BS"/>
</dbReference>
<dbReference type="Gene3D" id="6.10.140.620">
    <property type="match status" value="1"/>
</dbReference>
<feature type="region of interest" description="Disordered" evidence="15">
    <location>
        <begin position="325"/>
        <end position="404"/>
    </location>
</feature>
<reference evidence="17" key="2">
    <citation type="submission" date="2025-08" db="UniProtKB">
        <authorList>
            <consortium name="Ensembl"/>
        </authorList>
    </citation>
    <scope>IDENTIFICATION</scope>
</reference>
<comment type="catalytic activity">
    <reaction evidence="11">
        <text>L-seryl-[protein] + ATP = O-phospho-L-seryl-[protein] + ADP + H(+)</text>
        <dbReference type="Rhea" id="RHEA:17989"/>
        <dbReference type="Rhea" id="RHEA-COMP:9863"/>
        <dbReference type="Rhea" id="RHEA-COMP:11604"/>
        <dbReference type="ChEBI" id="CHEBI:15378"/>
        <dbReference type="ChEBI" id="CHEBI:29999"/>
        <dbReference type="ChEBI" id="CHEBI:30616"/>
        <dbReference type="ChEBI" id="CHEBI:83421"/>
        <dbReference type="ChEBI" id="CHEBI:456216"/>
        <dbReference type="EC" id="2.7.11.17"/>
    </reaction>
</comment>
<dbReference type="InterPro" id="IPR013543">
    <property type="entry name" value="Ca/CaM-dep_prot_kinase-assoc"/>
</dbReference>
<dbReference type="FunFam" id="3.10.450.50:FF:000001">
    <property type="entry name" value="calcium/calmodulin-dependent protein kinase type II subunit gamma isoform X1"/>
    <property type="match status" value="1"/>
</dbReference>
<keyword evidence="6 14" id="KW-0547">Nucleotide-binding</keyword>
<reference evidence="17" key="1">
    <citation type="submission" date="2021-04" db="EMBL/GenBank/DDBJ databases">
        <authorList>
            <consortium name="Wellcome Sanger Institute Data Sharing"/>
        </authorList>
    </citation>
    <scope>NUCLEOTIDE SEQUENCE [LARGE SCALE GENOMIC DNA]</scope>
</reference>
<dbReference type="GO" id="GO:0043226">
    <property type="term" value="C:organelle"/>
    <property type="evidence" value="ECO:0007669"/>
    <property type="project" value="UniProtKB-ARBA"/>
</dbReference>
<evidence type="ECO:0000256" key="6">
    <source>
        <dbReference type="ARBA" id="ARBA00022741"/>
    </source>
</evidence>
<dbReference type="Proteomes" id="UP000265040">
    <property type="component" value="Chromosome 19"/>
</dbReference>
<dbReference type="Pfam" id="PF08332">
    <property type="entry name" value="CaMKII_AD"/>
    <property type="match status" value="1"/>
</dbReference>
<dbReference type="Gene3D" id="3.30.200.20">
    <property type="entry name" value="Phosphorylase Kinase, domain 1"/>
    <property type="match status" value="1"/>
</dbReference>
<dbReference type="SUPFAM" id="SSF56112">
    <property type="entry name" value="Protein kinase-like (PK-like)"/>
    <property type="match status" value="1"/>
</dbReference>
<evidence type="ECO:0000256" key="2">
    <source>
        <dbReference type="ARBA" id="ARBA00012434"/>
    </source>
</evidence>
<dbReference type="InterPro" id="IPR000719">
    <property type="entry name" value="Prot_kinase_dom"/>
</dbReference>
<dbReference type="Gene3D" id="3.10.450.50">
    <property type="match status" value="1"/>
</dbReference>
<dbReference type="GO" id="GO:0005524">
    <property type="term" value="F:ATP binding"/>
    <property type="evidence" value="ECO:0007669"/>
    <property type="project" value="UniProtKB-UniRule"/>
</dbReference>
<dbReference type="FunFam" id="1.10.510.10:FF:000001">
    <property type="entry name" value="Calcium/calmodulin-dependent protein kinase type II subunit delta"/>
    <property type="match status" value="1"/>
</dbReference>
<dbReference type="InterPro" id="IPR008271">
    <property type="entry name" value="Ser/Thr_kinase_AS"/>
</dbReference>
<dbReference type="SUPFAM" id="SSF54427">
    <property type="entry name" value="NTF2-like"/>
    <property type="match status" value="1"/>
</dbReference>
<evidence type="ECO:0000256" key="13">
    <source>
        <dbReference type="ARBA" id="ARBA00064333"/>
    </source>
</evidence>
<dbReference type="CDD" id="cd14086">
    <property type="entry name" value="STKc_CaMKII"/>
    <property type="match status" value="1"/>
</dbReference>
<comment type="catalytic activity">
    <reaction evidence="10">
        <text>L-threonyl-[protein] + ATP = O-phospho-L-threonyl-[protein] + ADP + H(+)</text>
        <dbReference type="Rhea" id="RHEA:46608"/>
        <dbReference type="Rhea" id="RHEA-COMP:11060"/>
        <dbReference type="Rhea" id="RHEA-COMP:11605"/>
        <dbReference type="ChEBI" id="CHEBI:15378"/>
        <dbReference type="ChEBI" id="CHEBI:30013"/>
        <dbReference type="ChEBI" id="CHEBI:30616"/>
        <dbReference type="ChEBI" id="CHEBI:61977"/>
        <dbReference type="ChEBI" id="CHEBI:456216"/>
        <dbReference type="EC" id="2.7.11.17"/>
    </reaction>
</comment>
<organism evidence="17 18">
    <name type="scientific">Anabas testudineus</name>
    <name type="common">Climbing perch</name>
    <name type="synonym">Anthias testudineus</name>
    <dbReference type="NCBI Taxonomy" id="64144"/>
    <lineage>
        <taxon>Eukaryota</taxon>
        <taxon>Metazoa</taxon>
        <taxon>Chordata</taxon>
        <taxon>Craniata</taxon>
        <taxon>Vertebrata</taxon>
        <taxon>Euteleostomi</taxon>
        <taxon>Actinopterygii</taxon>
        <taxon>Neopterygii</taxon>
        <taxon>Teleostei</taxon>
        <taxon>Neoteleostei</taxon>
        <taxon>Acanthomorphata</taxon>
        <taxon>Anabantaria</taxon>
        <taxon>Anabantiformes</taxon>
        <taxon>Anabantoidei</taxon>
        <taxon>Anabantidae</taxon>
        <taxon>Anabas</taxon>
    </lineage>
</organism>
<comment type="subunit">
    <text evidence="13">CAMK2 is composed of four different chains: alpha, beta, gamma, and delta. The different isoforms assemble into homo- or heteromultimeric holoenzymes composed of 8 to 12 subunits.</text>
</comment>
<accession>A0A7N6ANY2</accession>
<dbReference type="PROSITE" id="PS00107">
    <property type="entry name" value="PROTEIN_KINASE_ATP"/>
    <property type="match status" value="1"/>
</dbReference>
<dbReference type="Gene3D" id="1.10.510.10">
    <property type="entry name" value="Transferase(Phosphotransferase) domain 1"/>
    <property type="match status" value="1"/>
</dbReference>
<dbReference type="GeneTree" id="ENSGT00940000156481"/>
<dbReference type="InterPro" id="IPR011009">
    <property type="entry name" value="Kinase-like_dom_sf"/>
</dbReference>
<protein>
    <recommendedName>
        <fullName evidence="2">calcium/calmodulin-dependent protein kinase</fullName>
        <ecNumber evidence="2">2.7.11.17</ecNumber>
    </recommendedName>
</protein>
<evidence type="ECO:0000313" key="17">
    <source>
        <dbReference type="Ensembl" id="ENSATEP00000050922.2"/>
    </source>
</evidence>
<name>A0A7N6ANY2_ANATE</name>
<dbReference type="EC" id="2.7.11.17" evidence="2"/>
<evidence type="ECO:0000256" key="11">
    <source>
        <dbReference type="ARBA" id="ARBA00047430"/>
    </source>
</evidence>
<dbReference type="GO" id="GO:0005516">
    <property type="term" value="F:calmodulin binding"/>
    <property type="evidence" value="ECO:0007669"/>
    <property type="project" value="UniProtKB-KW"/>
</dbReference>
<evidence type="ECO:0000313" key="18">
    <source>
        <dbReference type="Proteomes" id="UP000265040"/>
    </source>
</evidence>
<keyword evidence="8 14" id="KW-0067">ATP-binding</keyword>
<feature type="binding site" evidence="14">
    <location>
        <position position="43"/>
    </location>
    <ligand>
        <name>ATP</name>
        <dbReference type="ChEBI" id="CHEBI:30616"/>
    </ligand>
</feature>
<dbReference type="FunFam" id="3.30.200.20:FF:000002">
    <property type="entry name" value="Calcium/calmodulin-dependent protein kinase type II subunit delta isoform 2"/>
    <property type="match status" value="1"/>
</dbReference>